<accession>A0A1W1WIE2</accession>
<reference evidence="3" key="1">
    <citation type="submission" date="2017-04" db="EMBL/GenBank/DDBJ databases">
        <authorList>
            <person name="Varghese N."/>
            <person name="Submissions S."/>
        </authorList>
    </citation>
    <scope>NUCLEOTIDE SEQUENCE [LARGE SCALE GENOMIC DNA]</scope>
    <source>
        <strain evidence="3">DSM 9293</strain>
    </source>
</reference>
<evidence type="ECO:0000313" key="3">
    <source>
        <dbReference type="Proteomes" id="UP000192660"/>
    </source>
</evidence>
<gene>
    <name evidence="2" type="ORF">SAMN00768000_2624</name>
</gene>
<dbReference type="EMBL" id="FWWY01000001">
    <property type="protein sequence ID" value="SMC06084.1"/>
    <property type="molecule type" value="Genomic_DNA"/>
</dbReference>
<dbReference type="STRING" id="28034.BFX07_12085"/>
<proteinExistence type="predicted"/>
<dbReference type="Proteomes" id="UP000192660">
    <property type="component" value="Unassembled WGS sequence"/>
</dbReference>
<evidence type="ECO:0000256" key="1">
    <source>
        <dbReference type="SAM" id="Phobius"/>
    </source>
</evidence>
<keyword evidence="1" id="KW-1133">Transmembrane helix</keyword>
<keyword evidence="3" id="KW-1185">Reference proteome</keyword>
<keyword evidence="1" id="KW-0472">Membrane</keyword>
<protein>
    <submittedName>
        <fullName evidence="2">Uncharacterized protein</fullName>
    </submittedName>
</protein>
<dbReference type="AlphaFoldDB" id="A0A1W1WIE2"/>
<keyword evidence="1" id="KW-0812">Transmembrane</keyword>
<name>A0A1W1WIE2_SULTA</name>
<sequence>MKMKYVTGMVTGVLVGAVMAGVWLITRPRPSVYRLAWRGASQMAPKAWKVAKVGGRELIHLAKRRLG</sequence>
<organism evidence="2 3">
    <name type="scientific">Sulfobacillus thermosulfidooxidans (strain DSM 9293 / VKM B-1269 / AT-1)</name>
    <dbReference type="NCBI Taxonomy" id="929705"/>
    <lineage>
        <taxon>Bacteria</taxon>
        <taxon>Bacillati</taxon>
        <taxon>Bacillota</taxon>
        <taxon>Clostridia</taxon>
        <taxon>Eubacteriales</taxon>
        <taxon>Clostridiales Family XVII. Incertae Sedis</taxon>
        <taxon>Sulfobacillus</taxon>
    </lineage>
</organism>
<evidence type="ECO:0000313" key="2">
    <source>
        <dbReference type="EMBL" id="SMC06084.1"/>
    </source>
</evidence>
<feature type="transmembrane region" description="Helical" evidence="1">
    <location>
        <begin position="6"/>
        <end position="25"/>
    </location>
</feature>